<evidence type="ECO:0000313" key="5">
    <source>
        <dbReference type="Proteomes" id="UP000235388"/>
    </source>
</evidence>
<gene>
    <name evidence="4" type="ORF">PCANC_04809</name>
    <name evidence="2" type="ORF">PCANC_20130</name>
    <name evidence="3" type="ORF">PCASD_04113</name>
</gene>
<dbReference type="EMBL" id="PGCJ01000397">
    <property type="protein sequence ID" value="PLW29839.1"/>
    <property type="molecule type" value="Genomic_DNA"/>
</dbReference>
<dbReference type="Proteomes" id="UP000235388">
    <property type="component" value="Unassembled WGS sequence"/>
</dbReference>
<protein>
    <submittedName>
        <fullName evidence="3">Uncharacterized protein</fullName>
    </submittedName>
</protein>
<dbReference type="AlphaFoldDB" id="A0A2N5VCJ2"/>
<evidence type="ECO:0000313" key="6">
    <source>
        <dbReference type="Proteomes" id="UP000235392"/>
    </source>
</evidence>
<evidence type="ECO:0000313" key="3">
    <source>
        <dbReference type="EMBL" id="PLW47701.1"/>
    </source>
</evidence>
<comment type="caution">
    <text evidence="3">The sequence shown here is derived from an EMBL/GenBank/DDBJ whole genome shotgun (WGS) entry which is preliminary data.</text>
</comment>
<dbReference type="Proteomes" id="UP000235392">
    <property type="component" value="Unassembled WGS sequence"/>
</dbReference>
<dbReference type="EMBL" id="PGCJ01000020">
    <property type="protein sequence ID" value="PLW56471.1"/>
    <property type="molecule type" value="Genomic_DNA"/>
</dbReference>
<keyword evidence="5" id="KW-1185">Reference proteome</keyword>
<accession>A0A2N5VCJ2</accession>
<evidence type="ECO:0000313" key="2">
    <source>
        <dbReference type="EMBL" id="PLW29839.1"/>
    </source>
</evidence>
<name>A0A2N5VCJ2_9BASI</name>
<sequence>MDLPWRKSSLANRRVVSNLDPEKGSASKGLPRSFSNQPPLLEIVIDKQESLASVNPSGHPVYWNRKVLRNNPNFGGSYPAVINPSPRRGSVMASLFEVIRSNLRQSRLQVLEALPAFRSGEKRPPV</sequence>
<evidence type="ECO:0000256" key="1">
    <source>
        <dbReference type="SAM" id="MobiDB-lite"/>
    </source>
</evidence>
<organism evidence="3 6">
    <name type="scientific">Puccinia coronata f. sp. avenae</name>
    <dbReference type="NCBI Taxonomy" id="200324"/>
    <lineage>
        <taxon>Eukaryota</taxon>
        <taxon>Fungi</taxon>
        <taxon>Dikarya</taxon>
        <taxon>Basidiomycota</taxon>
        <taxon>Pucciniomycotina</taxon>
        <taxon>Pucciniomycetes</taxon>
        <taxon>Pucciniales</taxon>
        <taxon>Pucciniaceae</taxon>
        <taxon>Puccinia</taxon>
    </lineage>
</organism>
<dbReference type="EMBL" id="PGCI01000029">
    <property type="protein sequence ID" value="PLW47701.1"/>
    <property type="molecule type" value="Genomic_DNA"/>
</dbReference>
<reference evidence="5 6" key="1">
    <citation type="submission" date="2017-11" db="EMBL/GenBank/DDBJ databases">
        <title>De novo assembly and phasing of dikaryotic genomes from two isolates of Puccinia coronata f. sp. avenae, the causal agent of oat crown rust.</title>
        <authorList>
            <person name="Miller M.E."/>
            <person name="Zhang Y."/>
            <person name="Omidvar V."/>
            <person name="Sperschneider J."/>
            <person name="Schwessinger B."/>
            <person name="Raley C."/>
            <person name="Palmer J.M."/>
            <person name="Garnica D."/>
            <person name="Upadhyaya N."/>
            <person name="Rathjen J."/>
            <person name="Taylor J.M."/>
            <person name="Park R.F."/>
            <person name="Dodds P.N."/>
            <person name="Hirsch C.D."/>
            <person name="Kianian S.F."/>
            <person name="Figueroa M."/>
        </authorList>
    </citation>
    <scope>NUCLEOTIDE SEQUENCE [LARGE SCALE GENOMIC DNA]</scope>
    <source>
        <strain evidence="2">12NC29</strain>
        <strain evidence="3">12SD80</strain>
    </source>
</reference>
<proteinExistence type="predicted"/>
<evidence type="ECO:0000313" key="4">
    <source>
        <dbReference type="EMBL" id="PLW56471.1"/>
    </source>
</evidence>
<feature type="region of interest" description="Disordered" evidence="1">
    <location>
        <begin position="14"/>
        <end position="36"/>
    </location>
</feature>